<dbReference type="SUPFAM" id="SSF56281">
    <property type="entry name" value="Metallo-hydrolase/oxidoreductase"/>
    <property type="match status" value="1"/>
</dbReference>
<protein>
    <submittedName>
        <fullName evidence="1">MBL fold metallo-hydrolase</fullName>
    </submittedName>
</protein>
<name>A0A955I5B6_9BACT</name>
<reference evidence="1" key="2">
    <citation type="journal article" date="2021" name="Microbiome">
        <title>Successional dynamics and alternative stable states in a saline activated sludge microbial community over 9 years.</title>
        <authorList>
            <person name="Wang Y."/>
            <person name="Ye J."/>
            <person name="Ju F."/>
            <person name="Liu L."/>
            <person name="Boyd J.A."/>
            <person name="Deng Y."/>
            <person name="Parks D.H."/>
            <person name="Jiang X."/>
            <person name="Yin X."/>
            <person name="Woodcroft B.J."/>
            <person name="Tyson G.W."/>
            <person name="Hugenholtz P."/>
            <person name="Polz M.F."/>
            <person name="Zhang T."/>
        </authorList>
    </citation>
    <scope>NUCLEOTIDE SEQUENCE</scope>
    <source>
        <strain evidence="1">HKST-UBA12</strain>
    </source>
</reference>
<evidence type="ECO:0000313" key="1">
    <source>
        <dbReference type="EMBL" id="MCA9379270.1"/>
    </source>
</evidence>
<dbReference type="PANTHER" id="PTHR43546:SF8">
    <property type="entry name" value="METALLO-BETA-LACTAMASE DOMAIN-CONTAINING PROTEIN"/>
    <property type="match status" value="1"/>
</dbReference>
<dbReference type="Gene3D" id="3.60.15.10">
    <property type="entry name" value="Ribonuclease Z/Hydroxyacylglutathione hydrolase-like"/>
    <property type="match status" value="1"/>
</dbReference>
<evidence type="ECO:0000313" key="2">
    <source>
        <dbReference type="Proteomes" id="UP000760819"/>
    </source>
</evidence>
<feature type="non-terminal residue" evidence="1">
    <location>
        <position position="206"/>
    </location>
</feature>
<reference evidence="1" key="1">
    <citation type="submission" date="2020-04" db="EMBL/GenBank/DDBJ databases">
        <authorList>
            <person name="Zhang T."/>
        </authorList>
    </citation>
    <scope>NUCLEOTIDE SEQUENCE</scope>
    <source>
        <strain evidence="1">HKST-UBA12</strain>
    </source>
</reference>
<dbReference type="InterPro" id="IPR050114">
    <property type="entry name" value="UPF0173_UPF0282_UlaG_hydrolase"/>
</dbReference>
<proteinExistence type="predicted"/>
<comment type="caution">
    <text evidence="1">The sequence shown here is derived from an EMBL/GenBank/DDBJ whole genome shotgun (WGS) entry which is preliminary data.</text>
</comment>
<sequence length="206" mass="23128">MQNKDIDIYKYKQSGFRIDWDGKHIYIDPYQIPDDQPKADILFLTHDHFDHFDLASIGEILQSDTDVIGPKTVSDLMHANFANFRFHYAFPGEFIPLEKRETVMDVKYCAMPAYNQSKVGPAGQPYHPKANDWVGYVMTFGETTVYHMGDTDFVIELHAVTGIDLCLVPISGTYVMDPAEAANAVNQIKPKIAVPMHCDAGIVGSP</sequence>
<dbReference type="Proteomes" id="UP000760819">
    <property type="component" value="Unassembled WGS sequence"/>
</dbReference>
<organism evidence="1 2">
    <name type="scientific">Candidatus Dojkabacteria bacterium</name>
    <dbReference type="NCBI Taxonomy" id="2099670"/>
    <lineage>
        <taxon>Bacteria</taxon>
        <taxon>Candidatus Dojkabacteria</taxon>
    </lineage>
</organism>
<gene>
    <name evidence="1" type="ORF">KC640_02475</name>
</gene>
<dbReference type="EMBL" id="JAGQLI010000125">
    <property type="protein sequence ID" value="MCA9379270.1"/>
    <property type="molecule type" value="Genomic_DNA"/>
</dbReference>
<dbReference type="InterPro" id="IPR036866">
    <property type="entry name" value="RibonucZ/Hydroxyglut_hydro"/>
</dbReference>
<accession>A0A955I5B6</accession>
<dbReference type="Pfam" id="PF13483">
    <property type="entry name" value="Lactamase_B_3"/>
    <property type="match status" value="1"/>
</dbReference>
<dbReference type="PANTHER" id="PTHR43546">
    <property type="entry name" value="UPF0173 METAL-DEPENDENT HYDROLASE MJ1163-RELATED"/>
    <property type="match status" value="1"/>
</dbReference>
<dbReference type="AlphaFoldDB" id="A0A955I5B6"/>